<evidence type="ECO:0000256" key="9">
    <source>
        <dbReference type="ARBA" id="ARBA00038983"/>
    </source>
</evidence>
<dbReference type="InterPro" id="IPR000846">
    <property type="entry name" value="DapB_N"/>
</dbReference>
<dbReference type="RefSeq" id="WP_079441617.1">
    <property type="nucleotide sequence ID" value="NZ_MZGT01000071.1"/>
</dbReference>
<dbReference type="Pfam" id="PF01113">
    <property type="entry name" value="DapB_N"/>
    <property type="match status" value="1"/>
</dbReference>
<evidence type="ECO:0000256" key="12">
    <source>
        <dbReference type="HAMAP-Rule" id="MF_00102"/>
    </source>
</evidence>
<comment type="subcellular location">
    <subcellularLocation>
        <location evidence="12">Cytoplasm</location>
    </subcellularLocation>
</comment>
<sequence>MLKVCLIGLGKTGREIAKMIFNQRSMKIIAVMCSPGSLRKHMDLGEVIGIQEIGIKIEGTNKLEETLVLCRPDVVVDFSTPEATLKNSRIISQMGINMIIGTTGFSEAELDKIKNLAYRNHTGIVYAPNITLGVNVLMILTKLASILLNNYDFQISEIHHKEKKDIPSGTALKIANEIKDGLVYLGKDISKENIPINSVRAGGVVGKHEVLIVGENDRITISHESFSRKVFASGAIHAINFIQDKIGFYEMSDVLSLSKVTKDLYALESNAKGNNFESLIATDIQ</sequence>
<dbReference type="GO" id="GO:0008839">
    <property type="term" value="F:4-hydroxy-tetrahydrodipicolinate reductase"/>
    <property type="evidence" value="ECO:0007669"/>
    <property type="project" value="UniProtKB-UniRule"/>
</dbReference>
<feature type="domain" description="Dihydrodipicolinate reductase C-terminal" evidence="14">
    <location>
        <begin position="133"/>
        <end position="255"/>
    </location>
</feature>
<dbReference type="Proteomes" id="UP000191056">
    <property type="component" value="Unassembled WGS sequence"/>
</dbReference>
<dbReference type="AlphaFoldDB" id="A0A1V4IEP8"/>
<comment type="caution">
    <text evidence="12">Lacks conserved residue(s) required for the propagation of feature annotation.</text>
</comment>
<dbReference type="STRING" id="225345.CLCHR_39650"/>
<comment type="subunit">
    <text evidence="12">Homotetramer.</text>
</comment>
<keyword evidence="7 12" id="KW-0457">Lysine biosynthesis</keyword>
<dbReference type="InterPro" id="IPR022663">
    <property type="entry name" value="DapB_C"/>
</dbReference>
<dbReference type="Proteomes" id="UP000265930">
    <property type="component" value="Unassembled WGS sequence"/>
</dbReference>
<keyword evidence="6 12" id="KW-0520">NAD</keyword>
<evidence type="ECO:0000256" key="4">
    <source>
        <dbReference type="ARBA" id="ARBA00022915"/>
    </source>
</evidence>
<evidence type="ECO:0000256" key="10">
    <source>
        <dbReference type="ARBA" id="ARBA00049080"/>
    </source>
</evidence>
<evidence type="ECO:0000256" key="3">
    <source>
        <dbReference type="ARBA" id="ARBA00022857"/>
    </source>
</evidence>
<protein>
    <recommendedName>
        <fullName evidence="9 12">4-hydroxy-tetrahydrodipicolinate reductase</fullName>
        <shortName evidence="12">HTPA reductase</shortName>
        <ecNumber evidence="9 12">1.17.1.8</ecNumber>
    </recommendedName>
</protein>
<dbReference type="PANTHER" id="PTHR20836:SF0">
    <property type="entry name" value="4-HYDROXY-TETRAHYDRODIPICOLINATE REDUCTASE 1, CHLOROPLASTIC-RELATED"/>
    <property type="match status" value="1"/>
</dbReference>
<evidence type="ECO:0000313" key="15">
    <source>
        <dbReference type="EMBL" id="OPJ58324.1"/>
    </source>
</evidence>
<comment type="caution">
    <text evidence="15">The sequence shown here is derived from an EMBL/GenBank/DDBJ whole genome shotgun (WGS) entry which is preliminary data.</text>
</comment>
<dbReference type="PIRSF" id="PIRSF000161">
    <property type="entry name" value="DHPR"/>
    <property type="match status" value="1"/>
</dbReference>
<evidence type="ECO:0000259" key="13">
    <source>
        <dbReference type="Pfam" id="PF01113"/>
    </source>
</evidence>
<organism evidence="15 17">
    <name type="scientific">Clostridium chromiireducens</name>
    <dbReference type="NCBI Taxonomy" id="225345"/>
    <lineage>
        <taxon>Bacteria</taxon>
        <taxon>Bacillati</taxon>
        <taxon>Bacillota</taxon>
        <taxon>Clostridia</taxon>
        <taxon>Eubacteriales</taxon>
        <taxon>Clostridiaceae</taxon>
        <taxon>Clostridium</taxon>
    </lineage>
</organism>
<dbReference type="SUPFAM" id="SSF55347">
    <property type="entry name" value="Glyceraldehyde-3-phosphate dehydrogenase-like, C-terminal domain"/>
    <property type="match status" value="1"/>
</dbReference>
<feature type="domain" description="Dihydrodipicolinate reductase N-terminal" evidence="13">
    <location>
        <begin position="3"/>
        <end position="129"/>
    </location>
</feature>
<accession>A0A1V4IEP8</accession>
<proteinExistence type="inferred from homology"/>
<dbReference type="OrthoDB" id="9790352at2"/>
<keyword evidence="12" id="KW-0963">Cytoplasm</keyword>
<dbReference type="EMBL" id="QXDJ01000004">
    <property type="protein sequence ID" value="RII33503.1"/>
    <property type="molecule type" value="Genomic_DNA"/>
</dbReference>
<dbReference type="GO" id="GO:0050661">
    <property type="term" value="F:NADP binding"/>
    <property type="evidence" value="ECO:0007669"/>
    <property type="project" value="UniProtKB-UniRule"/>
</dbReference>
<dbReference type="GO" id="GO:0009089">
    <property type="term" value="P:lysine biosynthetic process via diaminopimelate"/>
    <property type="evidence" value="ECO:0007669"/>
    <property type="project" value="UniProtKB-UniRule"/>
</dbReference>
<evidence type="ECO:0000256" key="6">
    <source>
        <dbReference type="ARBA" id="ARBA00023027"/>
    </source>
</evidence>
<dbReference type="GO" id="GO:0005737">
    <property type="term" value="C:cytoplasm"/>
    <property type="evidence" value="ECO:0007669"/>
    <property type="project" value="UniProtKB-SubCell"/>
</dbReference>
<evidence type="ECO:0000256" key="11">
    <source>
        <dbReference type="ARBA" id="ARBA00049396"/>
    </source>
</evidence>
<dbReference type="EC" id="1.17.1.8" evidence="9 12"/>
<reference evidence="16 18" key="2">
    <citation type="submission" date="2018-08" db="EMBL/GenBank/DDBJ databases">
        <title>Genome of Clostridium chromiireducens C1, DSM12136.</title>
        <authorList>
            <person name="Xing M."/>
            <person name="Wei Y."/>
            <person name="Ang E.L."/>
            <person name="Zhao H."/>
            <person name="Zhang Y."/>
        </authorList>
    </citation>
    <scope>NUCLEOTIDE SEQUENCE [LARGE SCALE GENOMIC DNA]</scope>
    <source>
        <strain evidence="16 18">C1</strain>
    </source>
</reference>
<dbReference type="PANTHER" id="PTHR20836">
    <property type="entry name" value="DIHYDRODIPICOLINATE REDUCTASE"/>
    <property type="match status" value="1"/>
</dbReference>
<dbReference type="GO" id="GO:0019877">
    <property type="term" value="P:diaminopimelate biosynthetic process"/>
    <property type="evidence" value="ECO:0007669"/>
    <property type="project" value="UniProtKB-UniRule"/>
</dbReference>
<dbReference type="SUPFAM" id="SSF51735">
    <property type="entry name" value="NAD(P)-binding Rossmann-fold domains"/>
    <property type="match status" value="1"/>
</dbReference>
<evidence type="ECO:0000256" key="2">
    <source>
        <dbReference type="ARBA" id="ARBA00022605"/>
    </source>
</evidence>
<comment type="catalytic activity">
    <reaction evidence="10 12">
        <text>(S)-2,3,4,5-tetrahydrodipicolinate + NADP(+) + H2O = (2S,4S)-4-hydroxy-2,3,4,5-tetrahydrodipicolinate + NADPH + H(+)</text>
        <dbReference type="Rhea" id="RHEA:35331"/>
        <dbReference type="ChEBI" id="CHEBI:15377"/>
        <dbReference type="ChEBI" id="CHEBI:15378"/>
        <dbReference type="ChEBI" id="CHEBI:16845"/>
        <dbReference type="ChEBI" id="CHEBI:57783"/>
        <dbReference type="ChEBI" id="CHEBI:58349"/>
        <dbReference type="ChEBI" id="CHEBI:67139"/>
        <dbReference type="EC" id="1.17.1.8"/>
    </reaction>
</comment>
<comment type="caution">
    <text evidence="12">Was originally thought to be a dihydrodipicolinate reductase (DHDPR), catalyzing the conversion of dihydrodipicolinate to tetrahydrodipicolinate. However, it was shown in E.coli that the substrate of the enzymatic reaction is not dihydrodipicolinate (DHDP) but in fact (2S,4S)-4-hydroxy-2,3,4,5-tetrahydrodipicolinic acid (HTPA), the product released by the DapA-catalyzed reaction.</text>
</comment>
<evidence type="ECO:0000259" key="14">
    <source>
        <dbReference type="Pfam" id="PF05173"/>
    </source>
</evidence>
<comment type="function">
    <text evidence="12">Catalyzes the conversion of 4-hydroxy-tetrahydrodipicolinate (HTPA) to tetrahydrodipicolinate.</text>
</comment>
<feature type="binding site" evidence="12">
    <location>
        <position position="160"/>
    </location>
    <ligand>
        <name>(S)-2,3,4,5-tetrahydrodipicolinate</name>
        <dbReference type="ChEBI" id="CHEBI:16845"/>
    </ligand>
</feature>
<keyword evidence="17" id="KW-1185">Reference proteome</keyword>
<dbReference type="GO" id="GO:0016726">
    <property type="term" value="F:oxidoreductase activity, acting on CH or CH2 groups, NAD or NADP as acceptor"/>
    <property type="evidence" value="ECO:0007669"/>
    <property type="project" value="UniProtKB-UniRule"/>
</dbReference>
<dbReference type="UniPathway" id="UPA00034">
    <property type="reaction ID" value="UER00018"/>
</dbReference>
<dbReference type="Gene3D" id="3.40.50.720">
    <property type="entry name" value="NAD(P)-binding Rossmann-like Domain"/>
    <property type="match status" value="1"/>
</dbReference>
<keyword evidence="5 12" id="KW-0560">Oxidoreductase</keyword>
<dbReference type="Gene3D" id="3.30.360.10">
    <property type="entry name" value="Dihydrodipicolinate Reductase, domain 2"/>
    <property type="match status" value="1"/>
</dbReference>
<keyword evidence="2 12" id="KW-0028">Amino-acid biosynthesis</keyword>
<dbReference type="GO" id="GO:0051287">
    <property type="term" value="F:NAD binding"/>
    <property type="evidence" value="ECO:0007669"/>
    <property type="project" value="UniProtKB-UniRule"/>
</dbReference>
<name>A0A1V4IEP8_9CLOT</name>
<evidence type="ECO:0000256" key="7">
    <source>
        <dbReference type="ARBA" id="ARBA00023154"/>
    </source>
</evidence>
<keyword evidence="3 12" id="KW-0521">NADP</keyword>
<evidence type="ECO:0000256" key="8">
    <source>
        <dbReference type="ARBA" id="ARBA00037922"/>
    </source>
</evidence>
<keyword evidence="4 12" id="KW-0220">Diaminopimelate biosynthesis</keyword>
<feature type="active site" description="Proton donor" evidence="12">
    <location>
        <position position="163"/>
    </location>
</feature>
<feature type="binding site" evidence="12">
    <location>
        <begin position="169"/>
        <end position="170"/>
    </location>
    <ligand>
        <name>(S)-2,3,4,5-tetrahydrodipicolinate</name>
        <dbReference type="ChEBI" id="CHEBI:16845"/>
    </ligand>
</feature>
<gene>
    <name evidence="15" type="primary">dapB_2</name>
    <name evidence="12 16" type="synonym">dapB</name>
    <name evidence="15" type="ORF">CLCHR_39650</name>
    <name evidence="16" type="ORF">D2A34_17355</name>
</gene>
<evidence type="ECO:0000313" key="17">
    <source>
        <dbReference type="Proteomes" id="UP000191056"/>
    </source>
</evidence>
<feature type="active site" description="Proton donor/acceptor" evidence="12">
    <location>
        <position position="159"/>
    </location>
</feature>
<evidence type="ECO:0000256" key="5">
    <source>
        <dbReference type="ARBA" id="ARBA00023002"/>
    </source>
</evidence>
<dbReference type="NCBIfam" id="TIGR00036">
    <property type="entry name" value="dapB"/>
    <property type="match status" value="1"/>
</dbReference>
<comment type="pathway">
    <text evidence="8 12">Amino-acid biosynthesis; L-lysine biosynthesis via DAP pathway; (S)-tetrahydrodipicolinate from L-aspartate: step 4/4.</text>
</comment>
<comment type="similarity">
    <text evidence="1 12">Belongs to the DapB family.</text>
</comment>
<comment type="catalytic activity">
    <reaction evidence="11 12">
        <text>(S)-2,3,4,5-tetrahydrodipicolinate + NAD(+) + H2O = (2S,4S)-4-hydroxy-2,3,4,5-tetrahydrodipicolinate + NADH + H(+)</text>
        <dbReference type="Rhea" id="RHEA:35323"/>
        <dbReference type="ChEBI" id="CHEBI:15377"/>
        <dbReference type="ChEBI" id="CHEBI:15378"/>
        <dbReference type="ChEBI" id="CHEBI:16845"/>
        <dbReference type="ChEBI" id="CHEBI:57540"/>
        <dbReference type="ChEBI" id="CHEBI:57945"/>
        <dbReference type="ChEBI" id="CHEBI:67139"/>
        <dbReference type="EC" id="1.17.1.8"/>
    </reaction>
</comment>
<evidence type="ECO:0000313" key="18">
    <source>
        <dbReference type="Proteomes" id="UP000265930"/>
    </source>
</evidence>
<evidence type="ECO:0000313" key="16">
    <source>
        <dbReference type="EMBL" id="RII33503.1"/>
    </source>
</evidence>
<dbReference type="HAMAP" id="MF_00102">
    <property type="entry name" value="DapB"/>
    <property type="match status" value="1"/>
</dbReference>
<reference evidence="15 17" key="1">
    <citation type="submission" date="2017-03" db="EMBL/GenBank/DDBJ databases">
        <title>Genome sequence of Clostridium chromiireducens DSM 23318.</title>
        <authorList>
            <person name="Poehlein A."/>
            <person name="Daniel R."/>
        </authorList>
    </citation>
    <scope>NUCLEOTIDE SEQUENCE [LARGE SCALE GENOMIC DNA]</scope>
    <source>
        <strain evidence="15 17">DSM 23318</strain>
    </source>
</reference>
<feature type="binding site" evidence="12">
    <location>
        <begin position="101"/>
        <end position="103"/>
    </location>
    <ligand>
        <name>NAD(+)</name>
        <dbReference type="ChEBI" id="CHEBI:57540"/>
    </ligand>
</feature>
<dbReference type="CDD" id="cd02274">
    <property type="entry name" value="DHDPR_N"/>
    <property type="match status" value="1"/>
</dbReference>
<evidence type="ECO:0000256" key="1">
    <source>
        <dbReference type="ARBA" id="ARBA00006642"/>
    </source>
</evidence>
<dbReference type="InterPro" id="IPR023940">
    <property type="entry name" value="DHDPR_bac"/>
</dbReference>
<dbReference type="EMBL" id="MZGT01000071">
    <property type="protein sequence ID" value="OPJ58324.1"/>
    <property type="molecule type" value="Genomic_DNA"/>
</dbReference>
<dbReference type="Pfam" id="PF05173">
    <property type="entry name" value="DapB_C"/>
    <property type="match status" value="1"/>
</dbReference>
<dbReference type="InterPro" id="IPR036291">
    <property type="entry name" value="NAD(P)-bd_dom_sf"/>
</dbReference>